<dbReference type="SMART" id="SM00774">
    <property type="entry name" value="WRKY"/>
    <property type="match status" value="1"/>
</dbReference>
<evidence type="ECO:0000259" key="7">
    <source>
        <dbReference type="PROSITE" id="PS50811"/>
    </source>
</evidence>
<dbReference type="FunCoup" id="A0A2R6Q7T0">
    <property type="interactions" value="258"/>
</dbReference>
<comment type="subcellular location">
    <subcellularLocation>
        <location evidence="1">Nucleus</location>
    </subcellularLocation>
</comment>
<dbReference type="Proteomes" id="UP000241394">
    <property type="component" value="Chromosome LG18"/>
</dbReference>
<organism evidence="8 9">
    <name type="scientific">Actinidia chinensis var. chinensis</name>
    <name type="common">Chinese soft-hair kiwi</name>
    <dbReference type="NCBI Taxonomy" id="1590841"/>
    <lineage>
        <taxon>Eukaryota</taxon>
        <taxon>Viridiplantae</taxon>
        <taxon>Streptophyta</taxon>
        <taxon>Embryophyta</taxon>
        <taxon>Tracheophyta</taxon>
        <taxon>Spermatophyta</taxon>
        <taxon>Magnoliopsida</taxon>
        <taxon>eudicotyledons</taxon>
        <taxon>Gunneridae</taxon>
        <taxon>Pentapetalae</taxon>
        <taxon>asterids</taxon>
        <taxon>Ericales</taxon>
        <taxon>Actinidiaceae</taxon>
        <taxon>Actinidia</taxon>
    </lineage>
</organism>
<sequence>MEETLINELVQGMELTKQLKNHLYPLASSPESCDFLIQKILSTYDKALSMLNLGDLVGEPHQVAGILGPTTQSSPTSENFDQDLNDQCPRDVYKKRKTMPRWTEQVSVGSETGLVTADDGYNWRKYGQKDILGASFPRAYYRCTHRDAQGCLATKQVQRSDKDPSILEITYRGRHTCIQTSREIPAFASTGKEIPNQNISHHLGDGRKRKAHELELLSNYGTGPRVKTEETGEIFPSFSFPSTPIEPENVETIIFPDSLKENNFLGIDSQEFLSPETSESNFFSLLLCPLENFGFIENLQSSDSEITEIVSAPTSVTNSPIGNLDFSLDQVDFDPNFPFDTSEFFF</sequence>
<dbReference type="InParanoid" id="A0A2R6Q7T0"/>
<proteinExistence type="inferred from homology"/>
<dbReference type="PANTHER" id="PTHR32096:SF133">
    <property type="entry name" value="WRKY TRANSCRIPTION FACTOR 41-RELATED"/>
    <property type="match status" value="1"/>
</dbReference>
<evidence type="ECO:0000256" key="2">
    <source>
        <dbReference type="ARBA" id="ARBA00023015"/>
    </source>
</evidence>
<accession>A0A2R6Q7T0</accession>
<dbReference type="GO" id="GO:0000976">
    <property type="term" value="F:transcription cis-regulatory region binding"/>
    <property type="evidence" value="ECO:0007669"/>
    <property type="project" value="TreeGrafter"/>
</dbReference>
<dbReference type="AlphaFoldDB" id="A0A2R6Q7T0"/>
<dbReference type="GO" id="GO:0009751">
    <property type="term" value="P:response to salicylic acid"/>
    <property type="evidence" value="ECO:0007669"/>
    <property type="project" value="UniProtKB-ARBA"/>
</dbReference>
<dbReference type="PANTHER" id="PTHR32096">
    <property type="entry name" value="WRKY TRANSCRIPTION FACTOR 30-RELATED-RELATED"/>
    <property type="match status" value="1"/>
</dbReference>
<dbReference type="Pfam" id="PF03106">
    <property type="entry name" value="WRKY"/>
    <property type="match status" value="1"/>
</dbReference>
<name>A0A2R6Q7T0_ACTCC</name>
<dbReference type="InterPro" id="IPR036576">
    <property type="entry name" value="WRKY_dom_sf"/>
</dbReference>
<dbReference type="InterPro" id="IPR003657">
    <property type="entry name" value="WRKY_dom"/>
</dbReference>
<dbReference type="InterPro" id="IPR044810">
    <property type="entry name" value="WRKY_plant"/>
</dbReference>
<dbReference type="GO" id="GO:0005634">
    <property type="term" value="C:nucleus"/>
    <property type="evidence" value="ECO:0007669"/>
    <property type="project" value="UniProtKB-SubCell"/>
</dbReference>
<reference evidence="8 9" key="1">
    <citation type="submission" date="2017-07" db="EMBL/GenBank/DDBJ databases">
        <title>An improved, manually edited Actinidia chinensis var. chinensis (kiwifruit) genome highlights the challenges associated with draft genomes and gene prediction in plants.</title>
        <authorList>
            <person name="Pilkington S."/>
            <person name="Crowhurst R."/>
            <person name="Hilario E."/>
            <person name="Nardozza S."/>
            <person name="Fraser L."/>
            <person name="Peng Y."/>
            <person name="Gunaseelan K."/>
            <person name="Simpson R."/>
            <person name="Tahir J."/>
            <person name="Deroles S."/>
            <person name="Templeton K."/>
            <person name="Luo Z."/>
            <person name="Davy M."/>
            <person name="Cheng C."/>
            <person name="Mcneilage M."/>
            <person name="Scaglione D."/>
            <person name="Liu Y."/>
            <person name="Zhang Q."/>
            <person name="Datson P."/>
            <person name="De Silva N."/>
            <person name="Gardiner S."/>
            <person name="Bassett H."/>
            <person name="Chagne D."/>
            <person name="Mccallum J."/>
            <person name="Dzierzon H."/>
            <person name="Deng C."/>
            <person name="Wang Y.-Y."/>
            <person name="Barron N."/>
            <person name="Manako K."/>
            <person name="Bowen J."/>
            <person name="Foster T."/>
            <person name="Erridge Z."/>
            <person name="Tiffin H."/>
            <person name="Waite C."/>
            <person name="Davies K."/>
            <person name="Grierson E."/>
            <person name="Laing W."/>
            <person name="Kirk R."/>
            <person name="Chen X."/>
            <person name="Wood M."/>
            <person name="Montefiori M."/>
            <person name="Brummell D."/>
            <person name="Schwinn K."/>
            <person name="Catanach A."/>
            <person name="Fullerton C."/>
            <person name="Li D."/>
            <person name="Meiyalaghan S."/>
            <person name="Nieuwenhuizen N."/>
            <person name="Read N."/>
            <person name="Prakash R."/>
            <person name="Hunter D."/>
            <person name="Zhang H."/>
            <person name="Mckenzie M."/>
            <person name="Knabel M."/>
            <person name="Harris A."/>
            <person name="Allan A."/>
            <person name="Chen A."/>
            <person name="Janssen B."/>
            <person name="Plunkett B."/>
            <person name="Dwamena C."/>
            <person name="Voogd C."/>
            <person name="Leif D."/>
            <person name="Lafferty D."/>
            <person name="Souleyre E."/>
            <person name="Varkonyi-Gasic E."/>
            <person name="Gambi F."/>
            <person name="Hanley J."/>
            <person name="Yao J.-L."/>
            <person name="Cheung J."/>
            <person name="David K."/>
            <person name="Warren B."/>
            <person name="Marsh K."/>
            <person name="Snowden K."/>
            <person name="Lin-Wang K."/>
            <person name="Brian L."/>
            <person name="Martinez-Sanchez M."/>
            <person name="Wang M."/>
            <person name="Ileperuma N."/>
            <person name="Macnee N."/>
            <person name="Campin R."/>
            <person name="Mcatee P."/>
            <person name="Drummond R."/>
            <person name="Espley R."/>
            <person name="Ireland H."/>
            <person name="Wu R."/>
            <person name="Atkinson R."/>
            <person name="Karunairetnam S."/>
            <person name="Bulley S."/>
            <person name="Chunkath S."/>
            <person name="Hanley Z."/>
            <person name="Storey R."/>
            <person name="Thrimawithana A."/>
            <person name="Thomson S."/>
            <person name="David C."/>
            <person name="Testolin R."/>
        </authorList>
    </citation>
    <scope>NUCLEOTIDE SEQUENCE [LARGE SCALE GENOMIC DNA]</scope>
    <source>
        <strain evidence="9">cv. Red5</strain>
        <tissue evidence="8">Young leaf</tissue>
    </source>
</reference>
<evidence type="ECO:0000256" key="6">
    <source>
        <dbReference type="ARBA" id="ARBA00060850"/>
    </source>
</evidence>
<dbReference type="PROSITE" id="PS50811">
    <property type="entry name" value="WRKY"/>
    <property type="match status" value="1"/>
</dbReference>
<keyword evidence="5" id="KW-0539">Nucleus</keyword>
<dbReference type="GO" id="GO:0010193">
    <property type="term" value="P:response to ozone"/>
    <property type="evidence" value="ECO:0007669"/>
    <property type="project" value="UniProtKB-ARBA"/>
</dbReference>
<evidence type="ECO:0000256" key="3">
    <source>
        <dbReference type="ARBA" id="ARBA00023125"/>
    </source>
</evidence>
<dbReference type="Gramene" id="PSS03959">
    <property type="protein sequence ID" value="PSS03959"/>
    <property type="gene ID" value="CEY00_Acc19793"/>
</dbReference>
<keyword evidence="2" id="KW-0805">Transcription regulation</keyword>
<comment type="caution">
    <text evidence="8">The sequence shown here is derived from an EMBL/GenBank/DDBJ whole genome shotgun (WGS) entry which is preliminary data.</text>
</comment>
<keyword evidence="9" id="KW-1185">Reference proteome</keyword>
<comment type="similarity">
    <text evidence="6">Belongs to the WRKY group III family.</text>
</comment>
<dbReference type="GO" id="GO:0003700">
    <property type="term" value="F:DNA-binding transcription factor activity"/>
    <property type="evidence" value="ECO:0007669"/>
    <property type="project" value="InterPro"/>
</dbReference>
<keyword evidence="4" id="KW-0804">Transcription</keyword>
<dbReference type="Gene3D" id="2.20.25.80">
    <property type="entry name" value="WRKY domain"/>
    <property type="match status" value="1"/>
</dbReference>
<gene>
    <name evidence="8" type="ORF">CEY00_Acc19793</name>
</gene>
<evidence type="ECO:0000256" key="5">
    <source>
        <dbReference type="ARBA" id="ARBA00023242"/>
    </source>
</evidence>
<protein>
    <submittedName>
        <fullName evidence="8">WRKY transcription factor 53</fullName>
    </submittedName>
</protein>
<reference evidence="9" key="2">
    <citation type="journal article" date="2018" name="BMC Genomics">
        <title>A manually annotated Actinidia chinensis var. chinensis (kiwifruit) genome highlights the challenges associated with draft genomes and gene prediction in plants.</title>
        <authorList>
            <person name="Pilkington S.M."/>
            <person name="Crowhurst R."/>
            <person name="Hilario E."/>
            <person name="Nardozza S."/>
            <person name="Fraser L."/>
            <person name="Peng Y."/>
            <person name="Gunaseelan K."/>
            <person name="Simpson R."/>
            <person name="Tahir J."/>
            <person name="Deroles S.C."/>
            <person name="Templeton K."/>
            <person name="Luo Z."/>
            <person name="Davy M."/>
            <person name="Cheng C."/>
            <person name="McNeilage M."/>
            <person name="Scaglione D."/>
            <person name="Liu Y."/>
            <person name="Zhang Q."/>
            <person name="Datson P."/>
            <person name="De Silva N."/>
            <person name="Gardiner S.E."/>
            <person name="Bassett H."/>
            <person name="Chagne D."/>
            <person name="McCallum J."/>
            <person name="Dzierzon H."/>
            <person name="Deng C."/>
            <person name="Wang Y.Y."/>
            <person name="Barron L."/>
            <person name="Manako K."/>
            <person name="Bowen J."/>
            <person name="Foster T.M."/>
            <person name="Erridge Z.A."/>
            <person name="Tiffin H."/>
            <person name="Waite C.N."/>
            <person name="Davies K.M."/>
            <person name="Grierson E.P."/>
            <person name="Laing W.A."/>
            <person name="Kirk R."/>
            <person name="Chen X."/>
            <person name="Wood M."/>
            <person name="Montefiori M."/>
            <person name="Brummell D.A."/>
            <person name="Schwinn K.E."/>
            <person name="Catanach A."/>
            <person name="Fullerton C."/>
            <person name="Li D."/>
            <person name="Meiyalaghan S."/>
            <person name="Nieuwenhuizen N."/>
            <person name="Read N."/>
            <person name="Prakash R."/>
            <person name="Hunter D."/>
            <person name="Zhang H."/>
            <person name="McKenzie M."/>
            <person name="Knabel M."/>
            <person name="Harris A."/>
            <person name="Allan A.C."/>
            <person name="Gleave A."/>
            <person name="Chen A."/>
            <person name="Janssen B.J."/>
            <person name="Plunkett B."/>
            <person name="Ampomah-Dwamena C."/>
            <person name="Voogd C."/>
            <person name="Leif D."/>
            <person name="Lafferty D."/>
            <person name="Souleyre E.J.F."/>
            <person name="Varkonyi-Gasic E."/>
            <person name="Gambi F."/>
            <person name="Hanley J."/>
            <person name="Yao J.L."/>
            <person name="Cheung J."/>
            <person name="David K.M."/>
            <person name="Warren B."/>
            <person name="Marsh K."/>
            <person name="Snowden K.C."/>
            <person name="Lin-Wang K."/>
            <person name="Brian L."/>
            <person name="Martinez-Sanchez M."/>
            <person name="Wang M."/>
            <person name="Ileperuma N."/>
            <person name="Macnee N."/>
            <person name="Campin R."/>
            <person name="McAtee P."/>
            <person name="Drummond R.S.M."/>
            <person name="Espley R.V."/>
            <person name="Ireland H.S."/>
            <person name="Wu R."/>
            <person name="Atkinson R.G."/>
            <person name="Karunairetnam S."/>
            <person name="Bulley S."/>
            <person name="Chunkath S."/>
            <person name="Hanley Z."/>
            <person name="Storey R."/>
            <person name="Thrimawithana A.H."/>
            <person name="Thomson S."/>
            <person name="David C."/>
            <person name="Testolin R."/>
            <person name="Huang H."/>
            <person name="Hellens R.P."/>
            <person name="Schaffer R.J."/>
        </authorList>
    </citation>
    <scope>NUCLEOTIDE SEQUENCE [LARGE SCALE GENOMIC DNA]</scope>
    <source>
        <strain evidence="9">cv. Red5</strain>
    </source>
</reference>
<dbReference type="OrthoDB" id="1888929at2759"/>
<dbReference type="OMA" id="HTCIQAN"/>
<dbReference type="EMBL" id="NKQK01000018">
    <property type="protein sequence ID" value="PSS03959.1"/>
    <property type="molecule type" value="Genomic_DNA"/>
</dbReference>
<keyword evidence="3" id="KW-0238">DNA-binding</keyword>
<dbReference type="SUPFAM" id="SSF118290">
    <property type="entry name" value="WRKY DNA-binding domain"/>
    <property type="match status" value="1"/>
</dbReference>
<evidence type="ECO:0000256" key="1">
    <source>
        <dbReference type="ARBA" id="ARBA00004123"/>
    </source>
</evidence>
<dbReference type="GO" id="GO:0010150">
    <property type="term" value="P:leaf senescence"/>
    <property type="evidence" value="ECO:0007669"/>
    <property type="project" value="UniProtKB-ARBA"/>
</dbReference>
<dbReference type="GO" id="GO:0042542">
    <property type="term" value="P:response to hydrogen peroxide"/>
    <property type="evidence" value="ECO:0007669"/>
    <property type="project" value="UniProtKB-ARBA"/>
</dbReference>
<feature type="domain" description="WRKY" evidence="7">
    <location>
        <begin position="112"/>
        <end position="175"/>
    </location>
</feature>
<evidence type="ECO:0000313" key="9">
    <source>
        <dbReference type="Proteomes" id="UP000241394"/>
    </source>
</evidence>
<evidence type="ECO:0000256" key="4">
    <source>
        <dbReference type="ARBA" id="ARBA00023163"/>
    </source>
</evidence>
<dbReference type="FunFam" id="2.20.25.80:FF:000009">
    <property type="entry name" value="WRKY transcription factor 53"/>
    <property type="match status" value="1"/>
</dbReference>
<evidence type="ECO:0000313" key="8">
    <source>
        <dbReference type="EMBL" id="PSS03959.1"/>
    </source>
</evidence>